<evidence type="ECO:0000256" key="9">
    <source>
        <dbReference type="ARBA" id="ARBA00022676"/>
    </source>
</evidence>
<keyword evidence="7" id="KW-0575">Peroxidase</keyword>
<evidence type="ECO:0000256" key="8">
    <source>
        <dbReference type="ARBA" id="ARBA00022617"/>
    </source>
</evidence>
<dbReference type="NCBIfam" id="TIGR00994">
    <property type="entry name" value="3a0901s05TIC20"/>
    <property type="match status" value="1"/>
</dbReference>
<dbReference type="InterPro" id="IPR005691">
    <property type="entry name" value="Tic20"/>
</dbReference>
<keyword evidence="13 22" id="KW-0106">Calcium</keyword>
<dbReference type="PANTHER" id="PTHR47252">
    <property type="entry name" value="GLYCOSYLTRANSFERASE"/>
    <property type="match status" value="1"/>
</dbReference>
<feature type="disulfide bond" evidence="24">
    <location>
        <begin position="234"/>
        <end position="266"/>
    </location>
</feature>
<dbReference type="FunFam" id="3.40.50.2000:FF:000169">
    <property type="entry name" value="UDP-Glycosyltransferase superfamily protein"/>
    <property type="match status" value="1"/>
</dbReference>
<dbReference type="Pfam" id="PF16166">
    <property type="entry name" value="TIC20"/>
    <property type="match status" value="1"/>
</dbReference>
<keyword evidence="29" id="KW-1185">Reference proteome</keyword>
<evidence type="ECO:0000256" key="22">
    <source>
        <dbReference type="PIRSR" id="PIRSR600823-3"/>
    </source>
</evidence>
<feature type="binding site" evidence="22">
    <location>
        <position position="106"/>
    </location>
    <ligand>
        <name>Ca(2+)</name>
        <dbReference type="ChEBI" id="CHEBI:29108"/>
        <label>1</label>
    </ligand>
</feature>
<dbReference type="GO" id="GO:0140825">
    <property type="term" value="F:lactoperoxidase activity"/>
    <property type="evidence" value="ECO:0007669"/>
    <property type="project" value="UniProtKB-EC"/>
</dbReference>
<dbReference type="FunFam" id="1.10.520.10:FF:000009">
    <property type="entry name" value="Peroxidase"/>
    <property type="match status" value="1"/>
</dbReference>
<evidence type="ECO:0000256" key="7">
    <source>
        <dbReference type="ARBA" id="ARBA00022559"/>
    </source>
</evidence>
<organism evidence="28 29">
    <name type="scientific">Malus baccata</name>
    <name type="common">Siberian crab apple</name>
    <name type="synonym">Pyrus baccata</name>
    <dbReference type="NCBI Taxonomy" id="106549"/>
    <lineage>
        <taxon>Eukaryota</taxon>
        <taxon>Viridiplantae</taxon>
        <taxon>Streptophyta</taxon>
        <taxon>Embryophyta</taxon>
        <taxon>Tracheophyta</taxon>
        <taxon>Spermatophyta</taxon>
        <taxon>Magnoliopsida</taxon>
        <taxon>eudicotyledons</taxon>
        <taxon>Gunneridae</taxon>
        <taxon>Pentapetalae</taxon>
        <taxon>rosids</taxon>
        <taxon>fabids</taxon>
        <taxon>Rosales</taxon>
        <taxon>Rosaceae</taxon>
        <taxon>Amygdaloideae</taxon>
        <taxon>Maleae</taxon>
        <taxon>Malus</taxon>
    </lineage>
</organism>
<comment type="cofactor">
    <cofactor evidence="22">
        <name>Ca(2+)</name>
        <dbReference type="ChEBI" id="CHEBI:29108"/>
    </cofactor>
    <text evidence="22">Binds 2 calcium ions per subunit.</text>
</comment>
<evidence type="ECO:0000256" key="23">
    <source>
        <dbReference type="PIRSR" id="PIRSR600823-4"/>
    </source>
</evidence>
<dbReference type="PRINTS" id="PR00461">
    <property type="entry name" value="PLPEROXIDASE"/>
</dbReference>
<dbReference type="GO" id="GO:0042744">
    <property type="term" value="P:hydrogen peroxide catabolic process"/>
    <property type="evidence" value="ECO:0007669"/>
    <property type="project" value="InterPro"/>
</dbReference>
<evidence type="ECO:0000256" key="6">
    <source>
        <dbReference type="ARBA" id="ARBA00012313"/>
    </source>
</evidence>
<evidence type="ECO:0000256" key="17">
    <source>
        <dbReference type="ARBA" id="ARBA00023136"/>
    </source>
</evidence>
<dbReference type="EMBL" id="VIEB01000744">
    <property type="protein sequence ID" value="TQD81931.1"/>
    <property type="molecule type" value="Genomic_DNA"/>
</dbReference>
<dbReference type="Pfam" id="PF00534">
    <property type="entry name" value="Glycos_transf_1"/>
    <property type="match status" value="1"/>
</dbReference>
<evidence type="ECO:0000256" key="24">
    <source>
        <dbReference type="PIRSR" id="PIRSR600823-5"/>
    </source>
</evidence>
<feature type="disulfide bond" evidence="24">
    <location>
        <begin position="69"/>
        <end position="149"/>
    </location>
</feature>
<dbReference type="CDD" id="cd00693">
    <property type="entry name" value="secretory_peroxidase"/>
    <property type="match status" value="1"/>
</dbReference>
<dbReference type="CDD" id="cd03801">
    <property type="entry name" value="GT4_PimA-like"/>
    <property type="match status" value="1"/>
</dbReference>
<dbReference type="GO" id="GO:0006979">
    <property type="term" value="P:response to oxidative stress"/>
    <property type="evidence" value="ECO:0007669"/>
    <property type="project" value="InterPro"/>
</dbReference>
<feature type="disulfide bond" evidence="24">
    <location>
        <begin position="102"/>
        <end position="107"/>
    </location>
</feature>
<gene>
    <name evidence="28" type="ORF">C1H46_032478</name>
</gene>
<evidence type="ECO:0000256" key="2">
    <source>
        <dbReference type="ARBA" id="ARBA00002322"/>
    </source>
</evidence>
<dbReference type="Gene3D" id="1.10.520.10">
    <property type="match status" value="1"/>
</dbReference>
<evidence type="ECO:0000256" key="18">
    <source>
        <dbReference type="ARBA" id="ARBA00023157"/>
    </source>
</evidence>
<keyword evidence="17 25" id="KW-0472">Membrane</keyword>
<dbReference type="PROSITE" id="PS00435">
    <property type="entry name" value="PEROXIDASE_1"/>
    <property type="match status" value="1"/>
</dbReference>
<dbReference type="InterPro" id="IPR001296">
    <property type="entry name" value="Glyco_trans_1"/>
</dbReference>
<dbReference type="Proteomes" id="UP000315295">
    <property type="component" value="Unassembled WGS sequence"/>
</dbReference>
<evidence type="ECO:0000256" key="5">
    <source>
        <dbReference type="ARBA" id="ARBA00009596"/>
    </source>
</evidence>
<comment type="caution">
    <text evidence="28">The sequence shown here is derived from an EMBL/GenBank/DDBJ whole genome shotgun (WGS) entry which is preliminary data.</text>
</comment>
<comment type="catalytic activity">
    <reaction evidence="1">
        <text>2 a phenolic donor + H2O2 = 2 a phenolic radical donor + 2 H2O</text>
        <dbReference type="Rhea" id="RHEA:56136"/>
        <dbReference type="ChEBI" id="CHEBI:15377"/>
        <dbReference type="ChEBI" id="CHEBI:16240"/>
        <dbReference type="ChEBI" id="CHEBI:139520"/>
        <dbReference type="ChEBI" id="CHEBI:139521"/>
        <dbReference type="EC" id="1.11.1.7"/>
    </reaction>
</comment>
<dbReference type="InterPro" id="IPR019794">
    <property type="entry name" value="Peroxidases_AS"/>
</dbReference>
<evidence type="ECO:0000256" key="14">
    <source>
        <dbReference type="ARBA" id="ARBA00022989"/>
    </source>
</evidence>
<evidence type="ECO:0000256" key="19">
    <source>
        <dbReference type="ARBA" id="ARBA00023180"/>
    </source>
</evidence>
<evidence type="ECO:0000256" key="20">
    <source>
        <dbReference type="PIRSR" id="PIRSR600823-1"/>
    </source>
</evidence>
<feature type="active site" description="Proton acceptor" evidence="20">
    <location>
        <position position="100"/>
    </location>
</feature>
<dbReference type="PROSITE" id="PS00436">
    <property type="entry name" value="PEROXIDASE_2"/>
    <property type="match status" value="1"/>
</dbReference>
<evidence type="ECO:0000256" key="3">
    <source>
        <dbReference type="ARBA" id="ARBA00004478"/>
    </source>
</evidence>
<feature type="binding site" description="axial binding residue" evidence="22">
    <location>
        <position position="227"/>
    </location>
    <ligand>
        <name>heme b</name>
        <dbReference type="ChEBI" id="CHEBI:60344"/>
    </ligand>
    <ligandPart>
        <name>Fe</name>
        <dbReference type="ChEBI" id="CHEBI:18248"/>
    </ligandPart>
</feature>
<keyword evidence="9" id="KW-0328">Glycosyltransferase</keyword>
<dbReference type="SUPFAM" id="SSF48113">
    <property type="entry name" value="Heme-dependent peroxidases"/>
    <property type="match status" value="1"/>
</dbReference>
<dbReference type="SUPFAM" id="SSF53756">
    <property type="entry name" value="UDP-Glycosyltransferase/glycogen phosphorylase"/>
    <property type="match status" value="1"/>
</dbReference>
<evidence type="ECO:0000256" key="13">
    <source>
        <dbReference type="ARBA" id="ARBA00022837"/>
    </source>
</evidence>
<keyword evidence="26" id="KW-0732">Signal</keyword>
<dbReference type="PANTHER" id="PTHR47252:SF4">
    <property type="entry name" value="GLYCOSYLTRANSFERASE"/>
    <property type="match status" value="1"/>
</dbReference>
<dbReference type="InterPro" id="IPR010255">
    <property type="entry name" value="Haem_peroxidase_sf"/>
</dbReference>
<evidence type="ECO:0000259" key="27">
    <source>
        <dbReference type="PROSITE" id="PS50873"/>
    </source>
</evidence>
<dbReference type="EC" id="1.11.1.7" evidence="6"/>
<feature type="binding site" evidence="21">
    <location>
        <position position="197"/>
    </location>
    <ligand>
        <name>substrate</name>
    </ligand>
</feature>
<dbReference type="InterPro" id="IPR041693">
    <property type="entry name" value="Glyco_trans_4_5"/>
</dbReference>
<dbReference type="GO" id="GO:0020037">
    <property type="term" value="F:heme binding"/>
    <property type="evidence" value="ECO:0007669"/>
    <property type="project" value="InterPro"/>
</dbReference>
<keyword evidence="19" id="KW-0325">Glycoprotein</keyword>
<keyword evidence="9" id="KW-0808">Transferase</keyword>
<feature type="transmembrane region" description="Helical" evidence="25">
    <location>
        <begin position="967"/>
        <end position="985"/>
    </location>
</feature>
<feature type="binding site" evidence="22">
    <location>
        <position position="101"/>
    </location>
    <ligand>
        <name>Ca(2+)</name>
        <dbReference type="ChEBI" id="CHEBI:29108"/>
        <label>1</label>
    </ligand>
</feature>
<feature type="binding site" evidence="22">
    <location>
        <position position="228"/>
    </location>
    <ligand>
        <name>Ca(2+)</name>
        <dbReference type="ChEBI" id="CHEBI:29108"/>
        <label>2</label>
    </ligand>
</feature>
<evidence type="ECO:0000256" key="21">
    <source>
        <dbReference type="PIRSR" id="PIRSR600823-2"/>
    </source>
</evidence>
<comment type="subcellular location">
    <subcellularLocation>
        <location evidence="3">Plastid</location>
        <location evidence="3">Chloroplast inner membrane</location>
        <topology evidence="3">Multi-pass membrane protein</topology>
    </subcellularLocation>
</comment>
<keyword evidence="16 22" id="KW-0408">Iron</keyword>
<dbReference type="STRING" id="106549.A0A540L636"/>
<keyword evidence="18 24" id="KW-1015">Disulfide bond</keyword>
<evidence type="ECO:0000256" key="16">
    <source>
        <dbReference type="ARBA" id="ARBA00023004"/>
    </source>
</evidence>
<feature type="binding site" evidence="22">
    <location>
        <position position="122"/>
    </location>
    <ligand>
        <name>Ca(2+)</name>
        <dbReference type="ChEBI" id="CHEBI:29108"/>
        <label>1</label>
    </ligand>
</feature>
<feature type="chain" id="PRO_5021891584" description="peroxidase" evidence="26">
    <location>
        <begin position="26"/>
        <end position="1010"/>
    </location>
</feature>
<reference evidence="28 29" key="1">
    <citation type="journal article" date="2019" name="G3 (Bethesda)">
        <title>Sequencing of a Wild Apple (Malus baccata) Genome Unravels the Differences Between Cultivated and Wild Apple Species Regarding Disease Resistance and Cold Tolerance.</title>
        <authorList>
            <person name="Chen X."/>
        </authorList>
    </citation>
    <scope>NUCLEOTIDE SEQUENCE [LARGE SCALE GENOMIC DNA]</scope>
    <source>
        <strain evidence="29">cv. Shandingzi</strain>
        <tissue evidence="28">Leaves</tissue>
    </source>
</reference>
<evidence type="ECO:0000256" key="25">
    <source>
        <dbReference type="SAM" id="Phobius"/>
    </source>
</evidence>
<accession>A0A540L636</accession>
<name>A0A540L636_MALBA</name>
<evidence type="ECO:0000256" key="26">
    <source>
        <dbReference type="SAM" id="SignalP"/>
    </source>
</evidence>
<dbReference type="PROSITE" id="PS50873">
    <property type="entry name" value="PEROXIDASE_4"/>
    <property type="match status" value="1"/>
</dbReference>
<keyword evidence="10 25" id="KW-0812">Transmembrane</keyword>
<comment type="similarity">
    <text evidence="5">Belongs to the Tic20 family.</text>
</comment>
<evidence type="ECO:0000313" key="29">
    <source>
        <dbReference type="Proteomes" id="UP000315295"/>
    </source>
</evidence>
<evidence type="ECO:0000256" key="12">
    <source>
        <dbReference type="ARBA" id="ARBA00022780"/>
    </source>
</evidence>
<feature type="binding site" evidence="22">
    <location>
        <position position="110"/>
    </location>
    <ligand>
        <name>Ca(2+)</name>
        <dbReference type="ChEBI" id="CHEBI:29108"/>
        <label>1</label>
    </ligand>
</feature>
<feature type="binding site" evidence="22">
    <location>
        <position position="108"/>
    </location>
    <ligand>
        <name>Ca(2+)</name>
        <dbReference type="ChEBI" id="CHEBI:29108"/>
        <label>1</label>
    </ligand>
</feature>
<feature type="transmembrane region" description="Helical" evidence="25">
    <location>
        <begin position="899"/>
        <end position="922"/>
    </location>
</feature>
<feature type="site" description="Transition state stabilizer" evidence="23">
    <location>
        <position position="96"/>
    </location>
</feature>
<keyword evidence="12" id="KW-1001">Plastid inner membrane</keyword>
<dbReference type="Gene3D" id="1.10.420.10">
    <property type="entry name" value="Peroxidase, domain 2"/>
    <property type="match status" value="1"/>
</dbReference>
<dbReference type="InterPro" id="IPR019793">
    <property type="entry name" value="Peroxidases_heam-ligand_BS"/>
</dbReference>
<keyword evidence="11 22" id="KW-0479">Metal-binding</keyword>
<evidence type="ECO:0000256" key="10">
    <source>
        <dbReference type="ARBA" id="ARBA00022692"/>
    </source>
</evidence>
<keyword evidence="14 25" id="KW-1133">Transmembrane helix</keyword>
<comment type="similarity">
    <text evidence="4">Belongs to the peroxidase family. Ascorbate peroxidase subfamily.</text>
</comment>
<dbReference type="AlphaFoldDB" id="A0A540L636"/>
<feature type="binding site" evidence="22">
    <location>
        <position position="287"/>
    </location>
    <ligand>
        <name>Ca(2+)</name>
        <dbReference type="ChEBI" id="CHEBI:29108"/>
        <label>2</label>
    </ligand>
</feature>
<evidence type="ECO:0000256" key="15">
    <source>
        <dbReference type="ARBA" id="ARBA00023002"/>
    </source>
</evidence>
<keyword evidence="8" id="KW-0349">Heme</keyword>
<comment type="function">
    <text evidence="2">Removal of H(2)O(2), oxidation of toxic reductants, biosynthesis and degradation of lignin, suberization, auxin catabolism, response to environmental stresses such as wounding, pathogen attack and oxidative stress. These functions might be dependent on each isozyme/isoform in each plant tissue.</text>
</comment>
<keyword evidence="15" id="KW-0560">Oxidoreductase</keyword>
<dbReference type="Pfam" id="PF00141">
    <property type="entry name" value="peroxidase"/>
    <property type="match status" value="1"/>
</dbReference>
<dbReference type="PRINTS" id="PR00458">
    <property type="entry name" value="PEROXIDASE"/>
</dbReference>
<feature type="signal peptide" evidence="26">
    <location>
        <begin position="1"/>
        <end position="25"/>
    </location>
</feature>
<dbReference type="GO" id="GO:0016757">
    <property type="term" value="F:glycosyltransferase activity"/>
    <property type="evidence" value="ECO:0007669"/>
    <property type="project" value="UniProtKB-KW"/>
</dbReference>
<dbReference type="Gene3D" id="3.40.50.2000">
    <property type="entry name" value="Glycogen Phosphorylase B"/>
    <property type="match status" value="1"/>
</dbReference>
<protein>
    <recommendedName>
        <fullName evidence="6">peroxidase</fullName>
        <ecNumber evidence="6">1.11.1.7</ecNumber>
    </recommendedName>
</protein>
<comment type="cofactor">
    <cofactor evidence="22">
        <name>heme b</name>
        <dbReference type="ChEBI" id="CHEBI:60344"/>
    </cofactor>
    <text evidence="22">Binds 1 heme b (iron(II)-protoporphyrin IX) group per subunit.</text>
</comment>
<dbReference type="InterPro" id="IPR000823">
    <property type="entry name" value="Peroxidase_pln"/>
</dbReference>
<dbReference type="FunFam" id="1.10.420.10:FF:000001">
    <property type="entry name" value="Peroxidase"/>
    <property type="match status" value="1"/>
</dbReference>
<dbReference type="InterPro" id="IPR002016">
    <property type="entry name" value="Haem_peroxidase"/>
</dbReference>
<feature type="domain" description="Plant heme peroxidase family profile" evidence="27">
    <location>
        <begin position="59"/>
        <end position="362"/>
    </location>
</feature>
<keyword evidence="12" id="KW-0934">Plastid</keyword>
<proteinExistence type="inferred from homology"/>
<dbReference type="Pfam" id="PF16994">
    <property type="entry name" value="Glyco_trans_4_5"/>
    <property type="match status" value="1"/>
</dbReference>
<evidence type="ECO:0000256" key="4">
    <source>
        <dbReference type="ARBA" id="ARBA00006873"/>
    </source>
</evidence>
<evidence type="ECO:0000313" key="28">
    <source>
        <dbReference type="EMBL" id="TQD81931.1"/>
    </source>
</evidence>
<feature type="binding site" evidence="22">
    <location>
        <position position="279"/>
    </location>
    <ligand>
        <name>Ca(2+)</name>
        <dbReference type="ChEBI" id="CHEBI:29108"/>
        <label>2</label>
    </ligand>
</feature>
<dbReference type="InterPro" id="IPR033905">
    <property type="entry name" value="Secretory_peroxidase"/>
</dbReference>
<dbReference type="GO" id="GO:0046872">
    <property type="term" value="F:metal ion binding"/>
    <property type="evidence" value="ECO:0007669"/>
    <property type="project" value="UniProtKB-KW"/>
</dbReference>
<sequence>MAVFRGTFLGLVVVTLVVSATLSAAHLEGFNFGWGSRWGSKPRTDHHGGGHAPAGGSHGLFPQFYHSSCPQVNDIVISVLQRAIGKDPRVAASLLRLHFHDCFAQGCDASVLLDNSTTILSEKGAGPNVNSLRGFEVIDEIKAELEEACPRTVSCADIVALAARASTVLSDGPNWVLPLGRRDSKTASVKSSNNNIPSPRSNLSTLITAFKGQGLDETDLVALSGGHTIGVAKCSTFKRRLYNQNGNDQPDSTLERSYYFGLKSVCPSRGGDNNITPLDFASPARFDNTYFQLLLMGKGLLTSDQVLLTGNGRKAAELVKTYADNERLFFQQFAQSMVKMGNINPLTGLRGEEHTYSCLNKNQSMILCPFTMDNFSRGGPLLLMELAFLLRGVGAEVVWITNQKAEEDGEVVYSLENKMLDRGVQVFPAKGKKSIDTALKADLVVLNTAVAGKWLDAVLKENVPHVLPKVLWWIHEMRGHYFKVEYVKHLPFVAGAMIDSHTTAEYWKNRTRERLGIKMPETYVVHLGNSKELMEIAEDSVSRRVLREHVRESLGVRNEDLLFAIINSVSRGKGQDLFLRSFYESLQIIKEKKWQVPSMHAVVVGSDTSKQTKYESELRNFVIEKKIQDRVHFVNKTLTVAPYLASIDVLVQNSQARGECFGRITIEAMAFQLPVLGTAAGGTMEIVVNGTTGLLHPVGKEGTASLTSNIVKLATHVERRLTMGKKGYERVKERFLEPHMAQRIASVLREIRYLAMIPNGCAMPAGCSSVNFGVSCAPRFRTKASAFPCVSSWRARQEVMPPPNPCAASSPFLSGNHGSLLRTIPALQSRCKSRMAPQASKDVPYSFRFPPMTKKPKWWWRTLACLPYLMPLHETWMYAETAYHLHPFLEDFEFLTYPFLGAIGRLPSWFLMAYFFVAYLGVVRRKEWPHFFRFHVVMGMLLEIALQVIGTVSRWMPLAVYWGKVGMHFWTAIAFAYLFTVLEAIRCALAGMYADIPFVCDAAYIQIPYD</sequence>
<evidence type="ECO:0000256" key="1">
    <source>
        <dbReference type="ARBA" id="ARBA00000189"/>
    </source>
</evidence>
<dbReference type="GO" id="GO:0009706">
    <property type="term" value="C:chloroplast inner membrane"/>
    <property type="evidence" value="ECO:0007669"/>
    <property type="project" value="UniProtKB-SubCell"/>
</dbReference>
<evidence type="ECO:0000256" key="11">
    <source>
        <dbReference type="ARBA" id="ARBA00022723"/>
    </source>
</evidence>
<feature type="transmembrane region" description="Helical" evidence="25">
    <location>
        <begin position="934"/>
        <end position="955"/>
    </location>
</feature>